<dbReference type="Proteomes" id="UP000838878">
    <property type="component" value="Chromosome 14"/>
</dbReference>
<name>A0A8J9Y9A5_9NEOP</name>
<dbReference type="PANTHER" id="PTHR34717">
    <property type="entry name" value="EG:BACR7A4.20 PROTEIN"/>
    <property type="match status" value="1"/>
</dbReference>
<evidence type="ECO:0000313" key="2">
    <source>
        <dbReference type="Proteomes" id="UP000838878"/>
    </source>
</evidence>
<sequence>MYTFLRIRQLWIHVRKFLAVEFGKTDETIFIERYNIALEQKYDLGDHAKSLDAVYFNGMSQNGEAVVCGLARRPQRMCDSFLYLKINGEDLLLSPSLPDTYLQKGEEDGDEYSVKGLSISNVMPMRVWNLSYVGDMKPRSNPNKTVKISASLTWSAEWPQFEYNTQMAPQSMADDMAREPWSRDYFRLVKKLHQTHYEQMGCLTGTVDIDSKTYRIDMQCLRDRSFGPLREWRNFHRYVYHFIFLENGDCMAVGSVSQPATMSHLTIGYLCRKADQSVVAVDSSDYQLYQHAENRILPKDYGFTFKAGEKSYEVRVQLIDEDQFYIGKDREAKLYERWSNVEINGVKGKACVEWHFNNTQK</sequence>
<reference evidence="1" key="1">
    <citation type="submission" date="2021-12" db="EMBL/GenBank/DDBJ databases">
        <authorList>
            <person name="Martin H S."/>
        </authorList>
    </citation>
    <scope>NUCLEOTIDE SEQUENCE</scope>
</reference>
<dbReference type="EMBL" id="OV170234">
    <property type="protein sequence ID" value="CAH0719441.1"/>
    <property type="molecule type" value="Genomic_DNA"/>
</dbReference>
<accession>A0A8J9Y9A5</accession>
<organism evidence="1 2">
    <name type="scientific">Brenthis ino</name>
    <name type="common">lesser marbled fritillary</name>
    <dbReference type="NCBI Taxonomy" id="405034"/>
    <lineage>
        <taxon>Eukaryota</taxon>
        <taxon>Metazoa</taxon>
        <taxon>Ecdysozoa</taxon>
        <taxon>Arthropoda</taxon>
        <taxon>Hexapoda</taxon>
        <taxon>Insecta</taxon>
        <taxon>Pterygota</taxon>
        <taxon>Neoptera</taxon>
        <taxon>Endopterygota</taxon>
        <taxon>Lepidoptera</taxon>
        <taxon>Glossata</taxon>
        <taxon>Ditrysia</taxon>
        <taxon>Papilionoidea</taxon>
        <taxon>Nymphalidae</taxon>
        <taxon>Heliconiinae</taxon>
        <taxon>Argynnini</taxon>
        <taxon>Brenthis</taxon>
    </lineage>
</organism>
<proteinExistence type="predicted"/>
<gene>
    <name evidence="1" type="ORF">BINO364_LOCUS5782</name>
</gene>
<feature type="non-terminal residue" evidence="1">
    <location>
        <position position="361"/>
    </location>
</feature>
<evidence type="ECO:0000313" key="1">
    <source>
        <dbReference type="EMBL" id="CAH0719441.1"/>
    </source>
</evidence>
<dbReference type="AlphaFoldDB" id="A0A8J9Y9A5"/>
<dbReference type="OrthoDB" id="7427440at2759"/>
<protein>
    <submittedName>
        <fullName evidence="1">Uncharacterized protein</fullName>
    </submittedName>
</protein>
<keyword evidence="2" id="KW-1185">Reference proteome</keyword>
<dbReference type="PANTHER" id="PTHR34717:SF1">
    <property type="entry name" value="EG:BACR7A4.20 PROTEIN"/>
    <property type="match status" value="1"/>
</dbReference>